<dbReference type="AlphaFoldDB" id="D8PFS5"/>
<dbReference type="STRING" id="330214.NIDE2402"/>
<gene>
    <name evidence="1" type="ORF">NIDE2402</name>
</gene>
<protein>
    <submittedName>
        <fullName evidence="1">Uncharacterized protein</fullName>
    </submittedName>
</protein>
<accession>D8PFS5</accession>
<dbReference type="EMBL" id="FP929003">
    <property type="protein sequence ID" value="CBK42112.1"/>
    <property type="molecule type" value="Genomic_DNA"/>
</dbReference>
<keyword evidence="2" id="KW-1185">Reference proteome</keyword>
<sequence length="49" mass="5244">MIRKLRAGFSYARIVSLFEVSSGHLTSGETIRAFIAHPLLSSPPAGGED</sequence>
<evidence type="ECO:0000313" key="1">
    <source>
        <dbReference type="EMBL" id="CBK42112.1"/>
    </source>
</evidence>
<dbReference type="Proteomes" id="UP000001660">
    <property type="component" value="Chromosome"/>
</dbReference>
<organism evidence="1 2">
    <name type="scientific">Nitrospira defluvii</name>
    <dbReference type="NCBI Taxonomy" id="330214"/>
    <lineage>
        <taxon>Bacteria</taxon>
        <taxon>Pseudomonadati</taxon>
        <taxon>Nitrospirota</taxon>
        <taxon>Nitrospiria</taxon>
        <taxon>Nitrospirales</taxon>
        <taxon>Nitrospiraceae</taxon>
        <taxon>Nitrospira</taxon>
    </lineage>
</organism>
<name>D8PFS5_9BACT</name>
<proteinExistence type="predicted"/>
<reference evidence="1 2" key="1">
    <citation type="journal article" date="2010" name="Proc. Natl. Acad. Sci. U.S.A.">
        <title>A Nitrospira metagenome illuminates the physiology and evolution of globally important nitrite-oxidizing bacteria.</title>
        <authorList>
            <person name="Lucker S."/>
            <person name="Wagner M."/>
            <person name="Maixner F."/>
            <person name="Pelletier E."/>
            <person name="Koch H."/>
            <person name="Vacherie B."/>
            <person name="Rattei T."/>
            <person name="Sinninghe Damste J."/>
            <person name="Spieck E."/>
            <person name="Le Paslier D."/>
            <person name="Daims H."/>
        </authorList>
    </citation>
    <scope>NUCLEOTIDE SEQUENCE [LARGE SCALE GENOMIC DNA]</scope>
</reference>
<dbReference type="HOGENOM" id="CLU_3133576_0_0_0"/>
<dbReference type="KEGG" id="nde:NIDE2402"/>
<evidence type="ECO:0000313" key="2">
    <source>
        <dbReference type="Proteomes" id="UP000001660"/>
    </source>
</evidence>